<dbReference type="InterPro" id="IPR027179">
    <property type="entry name" value="CMC4"/>
</dbReference>
<dbReference type="Gene3D" id="1.10.287.1130">
    <property type="entry name" value="CytochromE C oxidase copper chaperone"/>
    <property type="match status" value="1"/>
</dbReference>
<dbReference type="Proteomes" id="UP000033483">
    <property type="component" value="Unassembled WGS sequence"/>
</dbReference>
<keyword evidence="3" id="KW-1185">Reference proteome</keyword>
<accession>A0A0F4ZHY0</accession>
<organism evidence="2 3">
    <name type="scientific">Thielaviopsis punctulata</name>
    <dbReference type="NCBI Taxonomy" id="72032"/>
    <lineage>
        <taxon>Eukaryota</taxon>
        <taxon>Fungi</taxon>
        <taxon>Dikarya</taxon>
        <taxon>Ascomycota</taxon>
        <taxon>Pezizomycotina</taxon>
        <taxon>Sordariomycetes</taxon>
        <taxon>Hypocreomycetidae</taxon>
        <taxon>Microascales</taxon>
        <taxon>Ceratocystidaceae</taxon>
        <taxon>Thielaviopsis</taxon>
    </lineage>
</organism>
<sequence>MYRPPYNKVLPLNNRASLKLYNEARCTAAILALYECCAAFYQKNGDHATSLSCPQPEILRQRLESMKS</sequence>
<dbReference type="SUPFAM" id="SSF47072">
    <property type="entry name" value="Cysteine alpha-hairpin motif"/>
    <property type="match status" value="1"/>
</dbReference>
<reference evidence="2 3" key="1">
    <citation type="submission" date="2015-03" db="EMBL/GenBank/DDBJ databases">
        <authorList>
            <person name="Radwan O."/>
            <person name="Al-Naeli F.A."/>
            <person name="Rendon G.A."/>
            <person name="Fields C."/>
        </authorList>
    </citation>
    <scope>NUCLEOTIDE SEQUENCE [LARGE SCALE GENOMIC DNA]</scope>
    <source>
        <strain evidence="2">CR-DP1</strain>
    </source>
</reference>
<evidence type="ECO:0000313" key="2">
    <source>
        <dbReference type="EMBL" id="KKA30209.1"/>
    </source>
</evidence>
<proteinExistence type="predicted"/>
<gene>
    <name evidence="2" type="ORF">TD95_001911</name>
</gene>
<dbReference type="InterPro" id="IPR009069">
    <property type="entry name" value="Cys_alpha_HP_mot_SF"/>
</dbReference>
<dbReference type="EMBL" id="LAEV01000467">
    <property type="protein sequence ID" value="KKA30209.1"/>
    <property type="molecule type" value="Genomic_DNA"/>
</dbReference>
<name>A0A0F4ZHY0_9PEZI</name>
<protein>
    <recommendedName>
        <fullName evidence="1">Cx9C motif-containing protein 4, mitochondrial</fullName>
    </recommendedName>
</protein>
<evidence type="ECO:0000313" key="3">
    <source>
        <dbReference type="Proteomes" id="UP000033483"/>
    </source>
</evidence>
<dbReference type="OrthoDB" id="13601at2759"/>
<evidence type="ECO:0000256" key="1">
    <source>
        <dbReference type="ARBA" id="ARBA00019406"/>
    </source>
</evidence>
<dbReference type="Pfam" id="PF08991">
    <property type="entry name" value="CMC4"/>
    <property type="match status" value="1"/>
</dbReference>
<dbReference type="AlphaFoldDB" id="A0A0F4ZHY0"/>
<comment type="caution">
    <text evidence="2">The sequence shown here is derived from an EMBL/GenBank/DDBJ whole genome shotgun (WGS) entry which is preliminary data.</text>
</comment>